<evidence type="ECO:0000313" key="4">
    <source>
        <dbReference type="Proteomes" id="UP000242474"/>
    </source>
</evidence>
<dbReference type="PANTHER" id="PTHR14523">
    <property type="entry name" value="UNCHARACTERIZED PROTEIN C17ORF53 HOMOLOG"/>
    <property type="match status" value="1"/>
</dbReference>
<feature type="region of interest" description="Disordered" evidence="1">
    <location>
        <begin position="124"/>
        <end position="191"/>
    </location>
</feature>
<name>A0A2G5BBD9_COERN</name>
<dbReference type="Proteomes" id="UP000242474">
    <property type="component" value="Unassembled WGS sequence"/>
</dbReference>
<dbReference type="InterPro" id="IPR028045">
    <property type="entry name" value="HROB"/>
</dbReference>
<reference evidence="3 4" key="1">
    <citation type="journal article" date="2015" name="Genome Biol. Evol.">
        <title>Phylogenomic analyses indicate that early fungi evolved digesting cell walls of algal ancestors of land plants.</title>
        <authorList>
            <person name="Chang Y."/>
            <person name="Wang S."/>
            <person name="Sekimoto S."/>
            <person name="Aerts A.L."/>
            <person name="Choi C."/>
            <person name="Clum A."/>
            <person name="LaButti K.M."/>
            <person name="Lindquist E.A."/>
            <person name="Yee Ngan C."/>
            <person name="Ohm R.A."/>
            <person name="Salamov A.A."/>
            <person name="Grigoriev I.V."/>
            <person name="Spatafora J.W."/>
            <person name="Berbee M.L."/>
        </authorList>
    </citation>
    <scope>NUCLEOTIDE SEQUENCE [LARGE SCALE GENOMIC DNA]</scope>
    <source>
        <strain evidence="3 4">NRRL 1564</strain>
    </source>
</reference>
<feature type="region of interest" description="Disordered" evidence="1">
    <location>
        <begin position="1"/>
        <end position="50"/>
    </location>
</feature>
<feature type="non-terminal residue" evidence="3">
    <location>
        <position position="368"/>
    </location>
</feature>
<feature type="compositionally biased region" description="Polar residues" evidence="1">
    <location>
        <begin position="127"/>
        <end position="159"/>
    </location>
</feature>
<feature type="domain" description="Homologous recombination OB-fold protein OB-fold" evidence="2">
    <location>
        <begin position="311"/>
        <end position="368"/>
    </location>
</feature>
<dbReference type="GO" id="GO:0000725">
    <property type="term" value="P:recombinational repair"/>
    <property type="evidence" value="ECO:0007669"/>
    <property type="project" value="InterPro"/>
</dbReference>
<gene>
    <name evidence="3" type="ORF">COEREDRAFT_81298</name>
</gene>
<dbReference type="AlphaFoldDB" id="A0A2G5BBD9"/>
<sequence>MFSSLQDALNKLREAKQSVQSQPKRMAVAADNHTEPHSPQPPAGNMDDLDIDLGDPDLFDDLLVDGKAFDAEPPLPQPYEIPTMIRSNTTANCPTMTTLQSTNTVSDIRQPQTTLQTNIAEVAKGPDSNSVSTQGKLSRFRYNSTPTGLGAVSSQQKNVDSPPAGPSPRQSSTLSQKDMPIMARTPDGRVGNRTAAQTKTITTTVVGNGGRRTPLVSRKRQAIPGPAGLLEETNTSVAMTQKPVSPFKTPLSRRAEREQSSSVDFEGGTWAAMLDHLEMPTYNPSTAKSITRTVEAAKWPIRRVLELLRTQRIHIMLVQLRDLGSSDTDASVVVVDPTGEMQASIHKPVIKRFIHFLAAGTSIILKDV</sequence>
<proteinExistence type="predicted"/>
<organism evidence="3 4">
    <name type="scientific">Coemansia reversa (strain ATCC 12441 / NRRL 1564)</name>
    <dbReference type="NCBI Taxonomy" id="763665"/>
    <lineage>
        <taxon>Eukaryota</taxon>
        <taxon>Fungi</taxon>
        <taxon>Fungi incertae sedis</taxon>
        <taxon>Zoopagomycota</taxon>
        <taxon>Kickxellomycotina</taxon>
        <taxon>Kickxellomycetes</taxon>
        <taxon>Kickxellales</taxon>
        <taxon>Kickxellaceae</taxon>
        <taxon>Coemansia</taxon>
    </lineage>
</organism>
<dbReference type="Pfam" id="PF15072">
    <property type="entry name" value="HROB"/>
    <property type="match status" value="1"/>
</dbReference>
<dbReference type="PANTHER" id="PTHR14523:SF1">
    <property type="entry name" value="HOMOLOGOUS RECOMBINATION OB-FOLD PROTEIN"/>
    <property type="match status" value="1"/>
</dbReference>
<evidence type="ECO:0000259" key="2">
    <source>
        <dbReference type="Pfam" id="PF15072"/>
    </source>
</evidence>
<evidence type="ECO:0000313" key="3">
    <source>
        <dbReference type="EMBL" id="PIA16323.1"/>
    </source>
</evidence>
<keyword evidence="4" id="KW-1185">Reference proteome</keyword>
<dbReference type="InterPro" id="IPR058570">
    <property type="entry name" value="HROB_OB"/>
</dbReference>
<dbReference type="EMBL" id="KZ303500">
    <property type="protein sequence ID" value="PIA16323.1"/>
    <property type="molecule type" value="Genomic_DNA"/>
</dbReference>
<protein>
    <recommendedName>
        <fullName evidence="2">Homologous recombination OB-fold protein OB-fold domain-containing protein</fullName>
    </recommendedName>
</protein>
<dbReference type="OrthoDB" id="21443at2759"/>
<evidence type="ECO:0000256" key="1">
    <source>
        <dbReference type="SAM" id="MobiDB-lite"/>
    </source>
</evidence>
<accession>A0A2G5BBD9</accession>